<evidence type="ECO:0000256" key="1">
    <source>
        <dbReference type="SAM" id="SignalP"/>
    </source>
</evidence>
<protein>
    <submittedName>
        <fullName evidence="2">Uncharacterized protein</fullName>
    </submittedName>
</protein>
<feature type="chain" id="PRO_5001774326" evidence="1">
    <location>
        <begin position="22"/>
        <end position="375"/>
    </location>
</feature>
<feature type="signal peptide" evidence="1">
    <location>
        <begin position="1"/>
        <end position="21"/>
    </location>
</feature>
<dbReference type="EMBL" id="JGVR01000012">
    <property type="protein sequence ID" value="KEZ18921.1"/>
    <property type="molecule type" value="Genomic_DNA"/>
</dbReference>
<name>A0A084ELS9_SPHYA</name>
<gene>
    <name evidence="2" type="ORF">CP98_02302</name>
</gene>
<evidence type="ECO:0000313" key="3">
    <source>
        <dbReference type="Proteomes" id="UP000028534"/>
    </source>
</evidence>
<organism evidence="2 3">
    <name type="scientific">Sphingobium yanoikuyae</name>
    <name type="common">Sphingomonas yanoikuyae</name>
    <dbReference type="NCBI Taxonomy" id="13690"/>
    <lineage>
        <taxon>Bacteria</taxon>
        <taxon>Pseudomonadati</taxon>
        <taxon>Pseudomonadota</taxon>
        <taxon>Alphaproteobacteria</taxon>
        <taxon>Sphingomonadales</taxon>
        <taxon>Sphingomonadaceae</taxon>
        <taxon>Sphingobium</taxon>
    </lineage>
</organism>
<reference evidence="2 3" key="1">
    <citation type="submission" date="2014-03" db="EMBL/GenBank/DDBJ databases">
        <title>Genome sequence of Sphingobium yanoikuyae B1.</title>
        <authorList>
            <person name="Gan H.M."/>
            <person name="Gan H.Y."/>
            <person name="Savka M.A."/>
        </authorList>
    </citation>
    <scope>NUCLEOTIDE SEQUENCE [LARGE SCALE GENOMIC DNA]</scope>
    <source>
        <strain evidence="2 3">B1</strain>
    </source>
</reference>
<dbReference type="PATRIC" id="fig|13690.10.peg.2362"/>
<accession>A0A084ELS9</accession>
<proteinExistence type="predicted"/>
<comment type="caution">
    <text evidence="2">The sequence shown here is derived from an EMBL/GenBank/DDBJ whole genome shotgun (WGS) entry which is preliminary data.</text>
</comment>
<sequence>MRIILTGACLSLLTISLPGCVGVPNLYAPSKAADGTVTNEIAPKVYDIVRQITCELYHASNAHLSEKNYVIQAQLTLQVDDEIYFQPSLSAITPLSVADESRTLSQNLSIGGARQRTFASTFYYESDGLRAQAAAAPSPDDPAGMPPFNRHACTENGNKLYSLDGNLGLSDIARDGVGIDKFQQGMQLKPGSQPVTFGSQIKFVVTRAAGIGPLWTLTRFKGPSGSNGLFNGKALATDSLIIAFSEKEEPTLSKADKEIIALLRQIRDSSAQRAKDAEAKAQDQTTDLNKFLKSMKGGPGLYQNRTLRSLQAEADIANKARDAAIAAQEDAQRKLDEAKLDALTRAKAQSDRNAMEANQSLINTIIFQNLNTQPN</sequence>
<keyword evidence="1" id="KW-0732">Signal</keyword>
<dbReference type="Proteomes" id="UP000028534">
    <property type="component" value="Unassembled WGS sequence"/>
</dbReference>
<evidence type="ECO:0000313" key="2">
    <source>
        <dbReference type="EMBL" id="KEZ18921.1"/>
    </source>
</evidence>
<dbReference type="AlphaFoldDB" id="A0A084ELS9"/>